<sequence>MRDDPAPSNVVELHPMARAPRPAAPRGTIASEMLLIGSLCALYAFLQFTISPDWPAWILAPAVVLAYRIAMRNAERRGTRRDWLRNAAAFIVPFAALYTPLQWAMSPDWQAWVIAPLLVALGWGALGLMVYLFEEG</sequence>
<evidence type="ECO:0000313" key="3">
    <source>
        <dbReference type="Proteomes" id="UP001220395"/>
    </source>
</evidence>
<name>A0ABY7TG95_9SPHN</name>
<accession>A0ABY7TG95</accession>
<dbReference type="RefSeq" id="WP_273685938.1">
    <property type="nucleotide sequence ID" value="NZ_CP117411.1"/>
</dbReference>
<keyword evidence="1" id="KW-1133">Transmembrane helix</keyword>
<keyword evidence="1" id="KW-0472">Membrane</keyword>
<evidence type="ECO:0000256" key="1">
    <source>
        <dbReference type="SAM" id="Phobius"/>
    </source>
</evidence>
<keyword evidence="3" id="KW-1185">Reference proteome</keyword>
<feature type="transmembrane region" description="Helical" evidence="1">
    <location>
        <begin position="83"/>
        <end position="103"/>
    </location>
</feature>
<keyword evidence="1" id="KW-0812">Transmembrane</keyword>
<reference evidence="2 3" key="1">
    <citation type="submission" date="2023-02" db="EMBL/GenBank/DDBJ databases">
        <title>Genome sequence of Sphingomonas naphthae.</title>
        <authorList>
            <person name="Kim S."/>
            <person name="Heo J."/>
            <person name="Kwon S.-W."/>
        </authorList>
    </citation>
    <scope>NUCLEOTIDE SEQUENCE [LARGE SCALE GENOMIC DNA]</scope>
    <source>
        <strain evidence="2 3">KACC 18716</strain>
    </source>
</reference>
<feature type="transmembrane region" description="Helical" evidence="1">
    <location>
        <begin position="109"/>
        <end position="133"/>
    </location>
</feature>
<dbReference type="Proteomes" id="UP001220395">
    <property type="component" value="Chromosome"/>
</dbReference>
<protein>
    <submittedName>
        <fullName evidence="2">Uncharacterized protein</fullName>
    </submittedName>
</protein>
<proteinExistence type="predicted"/>
<feature type="transmembrane region" description="Helical" evidence="1">
    <location>
        <begin position="28"/>
        <end position="48"/>
    </location>
</feature>
<gene>
    <name evidence="2" type="ORF">PQ455_10050</name>
</gene>
<organism evidence="2 3">
    <name type="scientific">Sphingomonas naphthae</name>
    <dbReference type="NCBI Taxonomy" id="1813468"/>
    <lineage>
        <taxon>Bacteria</taxon>
        <taxon>Pseudomonadati</taxon>
        <taxon>Pseudomonadota</taxon>
        <taxon>Alphaproteobacteria</taxon>
        <taxon>Sphingomonadales</taxon>
        <taxon>Sphingomonadaceae</taxon>
        <taxon>Sphingomonas</taxon>
    </lineage>
</organism>
<dbReference type="EMBL" id="CP117411">
    <property type="protein sequence ID" value="WCT71991.1"/>
    <property type="molecule type" value="Genomic_DNA"/>
</dbReference>
<evidence type="ECO:0000313" key="2">
    <source>
        <dbReference type="EMBL" id="WCT71991.1"/>
    </source>
</evidence>
<feature type="transmembrane region" description="Helical" evidence="1">
    <location>
        <begin position="54"/>
        <end position="71"/>
    </location>
</feature>